<dbReference type="Pfam" id="PF01738">
    <property type="entry name" value="DLH"/>
    <property type="match status" value="1"/>
</dbReference>
<dbReference type="EMBL" id="BAABBP010000001">
    <property type="protein sequence ID" value="GAA3980526.1"/>
    <property type="molecule type" value="Genomic_DNA"/>
</dbReference>
<evidence type="ECO:0000256" key="2">
    <source>
        <dbReference type="SAM" id="SignalP"/>
    </source>
</evidence>
<dbReference type="Proteomes" id="UP001501627">
    <property type="component" value="Unassembled WGS sequence"/>
</dbReference>
<dbReference type="InterPro" id="IPR050261">
    <property type="entry name" value="FrsA_esterase"/>
</dbReference>
<dbReference type="InterPro" id="IPR002925">
    <property type="entry name" value="Dienelactn_hydro"/>
</dbReference>
<keyword evidence="1 4" id="KW-0378">Hydrolase</keyword>
<feature type="domain" description="Dienelactone hydrolase" evidence="3">
    <location>
        <begin position="61"/>
        <end position="279"/>
    </location>
</feature>
<dbReference type="GO" id="GO:0016787">
    <property type="term" value="F:hydrolase activity"/>
    <property type="evidence" value="ECO:0007669"/>
    <property type="project" value="UniProtKB-KW"/>
</dbReference>
<keyword evidence="2" id="KW-0732">Signal</keyword>
<dbReference type="RefSeq" id="WP_103044698.1">
    <property type="nucleotide sequence ID" value="NZ_BAABBP010000001.1"/>
</dbReference>
<proteinExistence type="predicted"/>
<keyword evidence="5" id="KW-1185">Reference proteome</keyword>
<sequence>MPIQKKIRVGAVLVAFLAFTAWGAAAQDLQSQIAPPHDWRPVAFNDEVKESIGAFTDIANTVFKPSGDGPFPATVLMHTCGGLKGTPGAHMKEHARELLAAGHVVLVIDSYGPRGFDNCSARRPSGSGGIADAYAALNLLAAKPFVDQTRIYQVGYSWGAFISALLASPQSASLAGSERRFAATVANYGSCGFKGKHFVLQDLDRPLLLLMAGRDDEAPSAPCFPLLEEMKTAGKPVQWHVYPDATHAWDKSGVTSQGYVYDASVTKDAMERTLGFLAEKR</sequence>
<evidence type="ECO:0000313" key="4">
    <source>
        <dbReference type="EMBL" id="GAA3980526.1"/>
    </source>
</evidence>
<dbReference type="PANTHER" id="PTHR22946">
    <property type="entry name" value="DIENELACTONE HYDROLASE DOMAIN-CONTAINING PROTEIN-RELATED"/>
    <property type="match status" value="1"/>
</dbReference>
<feature type="signal peptide" evidence="2">
    <location>
        <begin position="1"/>
        <end position="26"/>
    </location>
</feature>
<evidence type="ECO:0000259" key="3">
    <source>
        <dbReference type="Pfam" id="PF01738"/>
    </source>
</evidence>
<feature type="chain" id="PRO_5046375352" evidence="2">
    <location>
        <begin position="27"/>
        <end position="281"/>
    </location>
</feature>
<reference evidence="5" key="1">
    <citation type="journal article" date="2019" name="Int. J. Syst. Evol. Microbiol.">
        <title>The Global Catalogue of Microorganisms (GCM) 10K type strain sequencing project: providing services to taxonomists for standard genome sequencing and annotation.</title>
        <authorList>
            <consortium name="The Broad Institute Genomics Platform"/>
            <consortium name="The Broad Institute Genome Sequencing Center for Infectious Disease"/>
            <person name="Wu L."/>
            <person name="Ma J."/>
        </authorList>
    </citation>
    <scope>NUCLEOTIDE SEQUENCE [LARGE SCALE GENOMIC DNA]</scope>
    <source>
        <strain evidence="5">JCM 17561</strain>
    </source>
</reference>
<dbReference type="Gene3D" id="3.40.50.1820">
    <property type="entry name" value="alpha/beta hydrolase"/>
    <property type="match status" value="1"/>
</dbReference>
<dbReference type="InterPro" id="IPR029058">
    <property type="entry name" value="AB_hydrolase_fold"/>
</dbReference>
<organism evidence="4 5">
    <name type="scientific">Comamonas faecalis</name>
    <dbReference type="NCBI Taxonomy" id="1387849"/>
    <lineage>
        <taxon>Bacteria</taxon>
        <taxon>Pseudomonadati</taxon>
        <taxon>Pseudomonadota</taxon>
        <taxon>Betaproteobacteria</taxon>
        <taxon>Burkholderiales</taxon>
        <taxon>Comamonadaceae</taxon>
        <taxon>Comamonas</taxon>
    </lineage>
</organism>
<protein>
    <submittedName>
        <fullName evidence="4">Dienelactone hydrolase family protein</fullName>
    </submittedName>
</protein>
<dbReference type="PANTHER" id="PTHR22946:SF9">
    <property type="entry name" value="POLYKETIDE TRANSFERASE AF380"/>
    <property type="match status" value="1"/>
</dbReference>
<name>A0ABP7QDD9_9BURK</name>
<dbReference type="SUPFAM" id="SSF53474">
    <property type="entry name" value="alpha/beta-Hydrolases"/>
    <property type="match status" value="1"/>
</dbReference>
<evidence type="ECO:0000313" key="5">
    <source>
        <dbReference type="Proteomes" id="UP001501627"/>
    </source>
</evidence>
<comment type="caution">
    <text evidence="4">The sequence shown here is derived from an EMBL/GenBank/DDBJ whole genome shotgun (WGS) entry which is preliminary data.</text>
</comment>
<gene>
    <name evidence="4" type="ORF">GCM10022279_00230</name>
</gene>
<evidence type="ECO:0000256" key="1">
    <source>
        <dbReference type="ARBA" id="ARBA00022801"/>
    </source>
</evidence>
<accession>A0ABP7QDD9</accession>